<dbReference type="EMBL" id="CP157675">
    <property type="protein sequence ID" value="XBP69504.1"/>
    <property type="molecule type" value="Genomic_DNA"/>
</dbReference>
<gene>
    <name evidence="1" type="ORF">ABLV49_16670</name>
</gene>
<dbReference type="RefSeq" id="WP_349278166.1">
    <property type="nucleotide sequence ID" value="NZ_CBCSCU010000061.1"/>
</dbReference>
<evidence type="ECO:0000313" key="1">
    <source>
        <dbReference type="EMBL" id="XBP69504.1"/>
    </source>
</evidence>
<evidence type="ECO:0008006" key="2">
    <source>
        <dbReference type="Google" id="ProtNLM"/>
    </source>
</evidence>
<proteinExistence type="predicted"/>
<dbReference type="AlphaFoldDB" id="A0AAU7LPE6"/>
<sequence>MKSTSIAPLRLDARNNTNWNIDAQPVAILNEASTLHERLAYCWGLARGIEDLSELLCGSKSEDVARTSGFFTNQIAPLVAMLERMAADTRLNEKRVS</sequence>
<accession>A0AAU7LPE6</accession>
<name>A0AAU7LPE6_9BURK</name>
<reference evidence="1" key="1">
    <citation type="submission" date="2024-05" db="EMBL/GenBank/DDBJ databases">
        <authorList>
            <person name="Bunk B."/>
            <person name="Swiderski J."/>
            <person name="Sproer C."/>
            <person name="Thiel V."/>
        </authorList>
    </citation>
    <scope>NUCLEOTIDE SEQUENCE</scope>
    <source>
        <strain evidence="1">DSM 17735</strain>
    </source>
</reference>
<organism evidence="1">
    <name type="scientific">Polaromonas hydrogenivorans</name>
    <dbReference type="NCBI Taxonomy" id="335476"/>
    <lineage>
        <taxon>Bacteria</taxon>
        <taxon>Pseudomonadati</taxon>
        <taxon>Pseudomonadota</taxon>
        <taxon>Betaproteobacteria</taxon>
        <taxon>Burkholderiales</taxon>
        <taxon>Comamonadaceae</taxon>
        <taxon>Polaromonas</taxon>
    </lineage>
</organism>
<protein>
    <recommendedName>
        <fullName evidence="2">DUF3077 domain-containing protein</fullName>
    </recommendedName>
</protein>